<reference evidence="2" key="1">
    <citation type="submission" date="2020-09" db="EMBL/GenBank/DDBJ databases">
        <authorList>
            <person name="Kim M.K."/>
        </authorList>
    </citation>
    <scope>NUCLEOTIDE SEQUENCE</scope>
    <source>
        <strain evidence="2">BT664</strain>
    </source>
</reference>
<sequence>MSSLLNQLSACSGLLPLTAVGLRFRTFGPVLRQLAWFFFISVLFDLVSVVTDHLRIRNIPLFHVFSVVNLLFLSALYHQALTGVLVRYTIRLAAGAILLYTVYSAGQPGQIWQFPSAVMTAQCVFFIVLSLIYFYQLLRQPVVVAIENNPLLWVNAGVLIYFSGNLFLFMLQAWISQTPQAQHYTNFWVIHSIVNILANLFYAAGLLCKPQRLT</sequence>
<feature type="transmembrane region" description="Helical" evidence="1">
    <location>
        <begin position="61"/>
        <end position="79"/>
    </location>
</feature>
<dbReference type="Proteomes" id="UP000612233">
    <property type="component" value="Unassembled WGS sequence"/>
</dbReference>
<dbReference type="EMBL" id="JACXAD010000008">
    <property type="protein sequence ID" value="MBD2768074.1"/>
    <property type="molecule type" value="Genomic_DNA"/>
</dbReference>
<accession>A0A927BDF2</accession>
<feature type="transmembrane region" description="Helical" evidence="1">
    <location>
        <begin position="187"/>
        <end position="207"/>
    </location>
</feature>
<evidence type="ECO:0000313" key="3">
    <source>
        <dbReference type="Proteomes" id="UP000612233"/>
    </source>
</evidence>
<feature type="transmembrane region" description="Helical" evidence="1">
    <location>
        <begin position="117"/>
        <end position="138"/>
    </location>
</feature>
<comment type="caution">
    <text evidence="2">The sequence shown here is derived from an EMBL/GenBank/DDBJ whole genome shotgun (WGS) entry which is preliminary data.</text>
</comment>
<organism evidence="2 3">
    <name type="scientific">Hymenobacter montanus</name>
    <dbReference type="NCBI Taxonomy" id="2771359"/>
    <lineage>
        <taxon>Bacteria</taxon>
        <taxon>Pseudomonadati</taxon>
        <taxon>Bacteroidota</taxon>
        <taxon>Cytophagia</taxon>
        <taxon>Cytophagales</taxon>
        <taxon>Hymenobacteraceae</taxon>
        <taxon>Hymenobacter</taxon>
    </lineage>
</organism>
<feature type="transmembrane region" description="Helical" evidence="1">
    <location>
        <begin position="150"/>
        <end position="175"/>
    </location>
</feature>
<keyword evidence="3" id="KW-1185">Reference proteome</keyword>
<name>A0A927BDF2_9BACT</name>
<feature type="transmembrane region" description="Helical" evidence="1">
    <location>
        <begin position="35"/>
        <end position="54"/>
    </location>
</feature>
<evidence type="ECO:0000256" key="1">
    <source>
        <dbReference type="SAM" id="Phobius"/>
    </source>
</evidence>
<keyword evidence="1" id="KW-0472">Membrane</keyword>
<evidence type="ECO:0000313" key="2">
    <source>
        <dbReference type="EMBL" id="MBD2768074.1"/>
    </source>
</evidence>
<keyword evidence="1" id="KW-0812">Transmembrane</keyword>
<gene>
    <name evidence="2" type="ORF">IC235_09245</name>
</gene>
<protein>
    <submittedName>
        <fullName evidence="2">Uncharacterized protein</fullName>
    </submittedName>
</protein>
<feature type="transmembrane region" description="Helical" evidence="1">
    <location>
        <begin position="85"/>
        <end position="105"/>
    </location>
</feature>
<dbReference type="AlphaFoldDB" id="A0A927BDF2"/>
<dbReference type="RefSeq" id="WP_191004890.1">
    <property type="nucleotide sequence ID" value="NZ_JACXAD010000008.1"/>
</dbReference>
<proteinExistence type="predicted"/>
<keyword evidence="1" id="KW-1133">Transmembrane helix</keyword>